<evidence type="ECO:0000313" key="3">
    <source>
        <dbReference type="EMBL" id="QDV35110.1"/>
    </source>
</evidence>
<evidence type="ECO:0000256" key="1">
    <source>
        <dbReference type="SAM" id="MobiDB-lite"/>
    </source>
</evidence>
<dbReference type="Pfam" id="PF00498">
    <property type="entry name" value="FHA"/>
    <property type="match status" value="1"/>
</dbReference>
<dbReference type="AlphaFoldDB" id="A0A518H2R4"/>
<evidence type="ECO:0000313" key="4">
    <source>
        <dbReference type="Proteomes" id="UP000317835"/>
    </source>
</evidence>
<protein>
    <submittedName>
        <fullName evidence="3">FHA domain protein</fullName>
    </submittedName>
</protein>
<dbReference type="PROSITE" id="PS50006">
    <property type="entry name" value="FHA_DOMAIN"/>
    <property type="match status" value="1"/>
</dbReference>
<dbReference type="SUPFAM" id="SSF49879">
    <property type="entry name" value="SMAD/FHA domain"/>
    <property type="match status" value="1"/>
</dbReference>
<dbReference type="EMBL" id="CP036426">
    <property type="protein sequence ID" value="QDV35110.1"/>
    <property type="molecule type" value="Genomic_DNA"/>
</dbReference>
<evidence type="ECO:0000259" key="2">
    <source>
        <dbReference type="PROSITE" id="PS50006"/>
    </source>
</evidence>
<gene>
    <name evidence="3" type="ORF">ElP_30120</name>
</gene>
<dbReference type="InterPro" id="IPR008984">
    <property type="entry name" value="SMAD_FHA_dom_sf"/>
</dbReference>
<dbReference type="RefSeq" id="WP_197446992.1">
    <property type="nucleotide sequence ID" value="NZ_CP036426.1"/>
</dbReference>
<sequence length="496" mass="52851">MGNVNQGGNSTMLGHWRVVLKQAEESAKAGRLDEALALAARADVADHRQAVQLRGKWTLELVKRAARRAEADDLDGALGDLDTAESFGAAPDVLAASRLKLADLVAEDLKTDLAAGEPDRAVDRIDAVGRRKVAGPGLRRLRESAEAWKAARGEARRGEFGVAADLLDRASRLAGSEASDALAAARRELEARQQAAAPKADRFYRTLSESADAWPAILAAAEDLLATVPEHPAARQARSRAWQQIGAIGPAVPSIPNRPPAAGNGEIRFLDESTPGPSPARAEPTAARPKSRHGGPHGRFLLWADVIGGYLVCLDDEVTLGRAGPDASADVQLLADLSRRHAVIARDGEHYTLRALHPTFVNGRAVDSAPLRDGDVIRLGSNVELEFRRPSPVTSTATLRLLSRHRPPMAVDGVLLMAQSCLVGPTRQCHVSAPRLKQPVVLFRQADALWCRCPGAFEVDGRPALSRAPLTTSSSVKGEGFSFSLEPVEPRGAALA</sequence>
<accession>A0A518H2R4</accession>
<name>A0A518H2R4_9BACT</name>
<organism evidence="3 4">
    <name type="scientific">Tautonia plasticadhaerens</name>
    <dbReference type="NCBI Taxonomy" id="2527974"/>
    <lineage>
        <taxon>Bacteria</taxon>
        <taxon>Pseudomonadati</taxon>
        <taxon>Planctomycetota</taxon>
        <taxon>Planctomycetia</taxon>
        <taxon>Isosphaerales</taxon>
        <taxon>Isosphaeraceae</taxon>
        <taxon>Tautonia</taxon>
    </lineage>
</organism>
<dbReference type="Proteomes" id="UP000317835">
    <property type="component" value="Chromosome"/>
</dbReference>
<dbReference type="Gene3D" id="2.60.200.20">
    <property type="match status" value="1"/>
</dbReference>
<keyword evidence="4" id="KW-1185">Reference proteome</keyword>
<dbReference type="KEGG" id="tpla:ElP_30120"/>
<dbReference type="CDD" id="cd00060">
    <property type="entry name" value="FHA"/>
    <property type="match status" value="1"/>
</dbReference>
<proteinExistence type="predicted"/>
<dbReference type="InterPro" id="IPR000253">
    <property type="entry name" value="FHA_dom"/>
</dbReference>
<reference evidence="3 4" key="1">
    <citation type="submission" date="2019-02" db="EMBL/GenBank/DDBJ databases">
        <title>Deep-cultivation of Planctomycetes and their phenomic and genomic characterization uncovers novel biology.</title>
        <authorList>
            <person name="Wiegand S."/>
            <person name="Jogler M."/>
            <person name="Boedeker C."/>
            <person name="Pinto D."/>
            <person name="Vollmers J."/>
            <person name="Rivas-Marin E."/>
            <person name="Kohn T."/>
            <person name="Peeters S.H."/>
            <person name="Heuer A."/>
            <person name="Rast P."/>
            <person name="Oberbeckmann S."/>
            <person name="Bunk B."/>
            <person name="Jeske O."/>
            <person name="Meyerdierks A."/>
            <person name="Storesund J.E."/>
            <person name="Kallscheuer N."/>
            <person name="Luecker S."/>
            <person name="Lage O.M."/>
            <person name="Pohl T."/>
            <person name="Merkel B.J."/>
            <person name="Hornburger P."/>
            <person name="Mueller R.-W."/>
            <person name="Bruemmer F."/>
            <person name="Labrenz M."/>
            <person name="Spormann A.M."/>
            <person name="Op den Camp H."/>
            <person name="Overmann J."/>
            <person name="Amann R."/>
            <person name="Jetten M.S.M."/>
            <person name="Mascher T."/>
            <person name="Medema M.H."/>
            <person name="Devos D.P."/>
            <person name="Kaster A.-K."/>
            <person name="Ovreas L."/>
            <person name="Rohde M."/>
            <person name="Galperin M.Y."/>
            <person name="Jogler C."/>
        </authorList>
    </citation>
    <scope>NUCLEOTIDE SEQUENCE [LARGE SCALE GENOMIC DNA]</scope>
    <source>
        <strain evidence="3 4">ElP</strain>
    </source>
</reference>
<feature type="region of interest" description="Disordered" evidence="1">
    <location>
        <begin position="270"/>
        <end position="294"/>
    </location>
</feature>
<feature type="domain" description="FHA" evidence="2">
    <location>
        <begin position="318"/>
        <end position="371"/>
    </location>
</feature>